<sequence>MANTICPICKDENKCKTGAGENKNSCWCATEKFPKEIFALLPEESLRKHCICKNCLETYTNLRDSNISNNTY</sequence>
<organism evidence="1 2">
    <name type="scientific">Gracilibacillus marinus</name>
    <dbReference type="NCBI Taxonomy" id="630535"/>
    <lineage>
        <taxon>Bacteria</taxon>
        <taxon>Bacillati</taxon>
        <taxon>Bacillota</taxon>
        <taxon>Bacilli</taxon>
        <taxon>Bacillales</taxon>
        <taxon>Bacillaceae</taxon>
        <taxon>Gracilibacillus</taxon>
    </lineage>
</organism>
<proteinExistence type="predicted"/>
<protein>
    <submittedName>
        <fullName evidence="1">Cysteine-rich CWC family protein</fullName>
    </submittedName>
</protein>
<dbReference type="Proteomes" id="UP001595880">
    <property type="component" value="Unassembled WGS sequence"/>
</dbReference>
<dbReference type="EMBL" id="JBHSDV010000002">
    <property type="protein sequence ID" value="MFC4387844.1"/>
    <property type="molecule type" value="Genomic_DNA"/>
</dbReference>
<dbReference type="RefSeq" id="WP_337018484.1">
    <property type="nucleotide sequence ID" value="NZ_JBHSDV010000002.1"/>
</dbReference>
<gene>
    <name evidence="1" type="ORF">ACFOZ1_08470</name>
</gene>
<comment type="caution">
    <text evidence="1">The sequence shown here is derived from an EMBL/GenBank/DDBJ whole genome shotgun (WGS) entry which is preliminary data.</text>
</comment>
<reference evidence="2" key="1">
    <citation type="journal article" date="2019" name="Int. J. Syst. Evol. Microbiol.">
        <title>The Global Catalogue of Microorganisms (GCM) 10K type strain sequencing project: providing services to taxonomists for standard genome sequencing and annotation.</title>
        <authorList>
            <consortium name="The Broad Institute Genomics Platform"/>
            <consortium name="The Broad Institute Genome Sequencing Center for Infectious Disease"/>
            <person name="Wu L."/>
            <person name="Ma J."/>
        </authorList>
    </citation>
    <scope>NUCLEOTIDE SEQUENCE [LARGE SCALE GENOMIC DNA]</scope>
    <source>
        <strain evidence="2">KACC 14058</strain>
    </source>
</reference>
<keyword evidence="2" id="KW-1185">Reference proteome</keyword>
<accession>A0ABV8VVU9</accession>
<evidence type="ECO:0000313" key="2">
    <source>
        <dbReference type="Proteomes" id="UP001595880"/>
    </source>
</evidence>
<evidence type="ECO:0000313" key="1">
    <source>
        <dbReference type="EMBL" id="MFC4387844.1"/>
    </source>
</evidence>
<dbReference type="InterPro" id="IPR032720">
    <property type="entry name" value="Cys_rich_CWC"/>
</dbReference>
<dbReference type="Pfam" id="PF14375">
    <property type="entry name" value="Cys_rich_CWC"/>
    <property type="match status" value="1"/>
</dbReference>
<name>A0ABV8VVU9_9BACI</name>